<name>A0A919T5M1_9ACTN</name>
<evidence type="ECO:0000313" key="1">
    <source>
        <dbReference type="EMBL" id="GIM88315.1"/>
    </source>
</evidence>
<sequence>MGEHGMELSGGERRPAPARALLAGFEVLILDEPTEHLDDETAAALTRDLLSAAGDRTALLITHRPGIAADVDRVVTLGEAAIAPLSPMAAEPLPAPWLCRT</sequence>
<dbReference type="InterPro" id="IPR027417">
    <property type="entry name" value="P-loop_NTPase"/>
</dbReference>
<organism evidence="1 2">
    <name type="scientific">Paractinoplanes toevensis</name>
    <dbReference type="NCBI Taxonomy" id="571911"/>
    <lineage>
        <taxon>Bacteria</taxon>
        <taxon>Bacillati</taxon>
        <taxon>Actinomycetota</taxon>
        <taxon>Actinomycetes</taxon>
        <taxon>Micromonosporales</taxon>
        <taxon>Micromonosporaceae</taxon>
        <taxon>Paractinoplanes</taxon>
    </lineage>
</organism>
<dbReference type="Gene3D" id="3.40.50.300">
    <property type="entry name" value="P-loop containing nucleotide triphosphate hydrolases"/>
    <property type="match status" value="1"/>
</dbReference>
<dbReference type="PANTHER" id="PTHR24221:SF654">
    <property type="entry name" value="ATP-BINDING CASSETTE SUB-FAMILY B MEMBER 6"/>
    <property type="match status" value="1"/>
</dbReference>
<dbReference type="InterPro" id="IPR039421">
    <property type="entry name" value="Type_1_exporter"/>
</dbReference>
<dbReference type="SUPFAM" id="SSF52540">
    <property type="entry name" value="P-loop containing nucleoside triphosphate hydrolases"/>
    <property type="match status" value="1"/>
</dbReference>
<evidence type="ECO:0000313" key="2">
    <source>
        <dbReference type="Proteomes" id="UP000677082"/>
    </source>
</evidence>
<keyword evidence="2" id="KW-1185">Reference proteome</keyword>
<dbReference type="PANTHER" id="PTHR24221">
    <property type="entry name" value="ATP-BINDING CASSETTE SUB-FAMILY B"/>
    <property type="match status" value="1"/>
</dbReference>
<comment type="caution">
    <text evidence="1">The sequence shown here is derived from an EMBL/GenBank/DDBJ whole genome shotgun (WGS) entry which is preliminary data.</text>
</comment>
<proteinExistence type="predicted"/>
<reference evidence="1 2" key="1">
    <citation type="submission" date="2021-03" db="EMBL/GenBank/DDBJ databases">
        <title>Whole genome shotgun sequence of Actinoplanes toevensis NBRC 105298.</title>
        <authorList>
            <person name="Komaki H."/>
            <person name="Tamura T."/>
        </authorList>
    </citation>
    <scope>NUCLEOTIDE SEQUENCE [LARGE SCALE GENOMIC DNA]</scope>
    <source>
        <strain evidence="1 2">NBRC 105298</strain>
    </source>
</reference>
<gene>
    <name evidence="1" type="ORF">Ato02nite_001080</name>
</gene>
<dbReference type="EMBL" id="BOQN01000001">
    <property type="protein sequence ID" value="GIM88315.1"/>
    <property type="molecule type" value="Genomic_DNA"/>
</dbReference>
<accession>A0A919T5M1</accession>
<dbReference type="GO" id="GO:0042626">
    <property type="term" value="F:ATPase-coupled transmembrane transporter activity"/>
    <property type="evidence" value="ECO:0007669"/>
    <property type="project" value="TreeGrafter"/>
</dbReference>
<dbReference type="AlphaFoldDB" id="A0A919T5M1"/>
<protein>
    <submittedName>
        <fullName evidence="1">Uncharacterized protein</fullName>
    </submittedName>
</protein>
<dbReference type="Proteomes" id="UP000677082">
    <property type="component" value="Unassembled WGS sequence"/>
</dbReference>